<dbReference type="Proteomes" id="UP000293342">
    <property type="component" value="Unassembled WGS sequence"/>
</dbReference>
<name>A0A4R0JK99_9ACTN</name>
<gene>
    <name evidence="1" type="ORF">E0H75_22240</name>
</gene>
<accession>A0A4R0JK99</accession>
<keyword evidence="2" id="KW-1185">Reference proteome</keyword>
<reference evidence="1 2" key="1">
    <citation type="submission" date="2019-02" db="EMBL/GenBank/DDBJ databases">
        <title>Kribbella capetownensis sp. nov. and Kribbella speibonae sp. nov., isolated from soil.</title>
        <authorList>
            <person name="Curtis S.M."/>
            <person name="Norton I."/>
            <person name="Everest G.J."/>
            <person name="Meyers P.R."/>
        </authorList>
    </citation>
    <scope>NUCLEOTIDE SEQUENCE [LARGE SCALE GENOMIC DNA]</scope>
    <source>
        <strain evidence="1 2">YM53</strain>
    </source>
</reference>
<evidence type="ECO:0000313" key="1">
    <source>
        <dbReference type="EMBL" id="TCC47501.1"/>
    </source>
</evidence>
<organism evidence="1 2">
    <name type="scientific">Kribbella capetownensis</name>
    <dbReference type="NCBI Taxonomy" id="1572659"/>
    <lineage>
        <taxon>Bacteria</taxon>
        <taxon>Bacillati</taxon>
        <taxon>Actinomycetota</taxon>
        <taxon>Actinomycetes</taxon>
        <taxon>Propionibacteriales</taxon>
        <taxon>Kribbellaceae</taxon>
        <taxon>Kribbella</taxon>
    </lineage>
</organism>
<evidence type="ECO:0000313" key="2">
    <source>
        <dbReference type="Proteomes" id="UP000293342"/>
    </source>
</evidence>
<comment type="caution">
    <text evidence="1">The sequence shown here is derived from an EMBL/GenBank/DDBJ whole genome shotgun (WGS) entry which is preliminary data.</text>
</comment>
<protein>
    <submittedName>
        <fullName evidence="1">Uncharacterized protein</fullName>
    </submittedName>
</protein>
<proteinExistence type="predicted"/>
<dbReference type="AlphaFoldDB" id="A0A4R0JK99"/>
<dbReference type="RefSeq" id="WP_131515572.1">
    <property type="nucleotide sequence ID" value="NZ_SJKD01000005.1"/>
</dbReference>
<dbReference type="OrthoDB" id="9843240at2"/>
<dbReference type="EMBL" id="SJKD01000005">
    <property type="protein sequence ID" value="TCC47501.1"/>
    <property type="molecule type" value="Genomic_DNA"/>
</dbReference>
<sequence>MNVVVEYNPVTDGAPVVVCSERAGEWLMRCRVCDSDRIEPTQPDAIVMSVVHYLIGESNGCNASKLAEHRRIARSTR</sequence>